<dbReference type="Gene3D" id="3.90.550.10">
    <property type="entry name" value="Spore Coat Polysaccharide Biosynthesis Protein SpsA, Chain A"/>
    <property type="match status" value="1"/>
</dbReference>
<keyword evidence="3 6" id="KW-0328">Glycosyltransferase</keyword>
<evidence type="ECO:0000313" key="6">
    <source>
        <dbReference type="EMBL" id="STY72094.1"/>
    </source>
</evidence>
<dbReference type="Pfam" id="PF00535">
    <property type="entry name" value="Glycos_transf_2"/>
    <property type="match status" value="1"/>
</dbReference>
<dbReference type="PANTHER" id="PTHR43179:SF12">
    <property type="entry name" value="GALACTOFURANOSYLTRANSFERASE GLFT2"/>
    <property type="match status" value="1"/>
</dbReference>
<dbReference type="GO" id="GO:0016757">
    <property type="term" value="F:glycosyltransferase activity"/>
    <property type="evidence" value="ECO:0007669"/>
    <property type="project" value="UniProtKB-KW"/>
</dbReference>
<dbReference type="Proteomes" id="UP000255234">
    <property type="component" value="Unassembled WGS sequence"/>
</dbReference>
<proteinExistence type="inferred from homology"/>
<dbReference type="PANTHER" id="PTHR43179">
    <property type="entry name" value="RHAMNOSYLTRANSFERASE WBBL"/>
    <property type="match status" value="1"/>
</dbReference>
<organism evidence="6 7">
    <name type="scientific">Megamonas hypermegale</name>
    <dbReference type="NCBI Taxonomy" id="158847"/>
    <lineage>
        <taxon>Bacteria</taxon>
        <taxon>Bacillati</taxon>
        <taxon>Bacillota</taxon>
        <taxon>Negativicutes</taxon>
        <taxon>Selenomonadales</taxon>
        <taxon>Selenomonadaceae</taxon>
        <taxon>Megamonas</taxon>
    </lineage>
</organism>
<comment type="similarity">
    <text evidence="2">Belongs to the glycosyltransferase 2 family.</text>
</comment>
<evidence type="ECO:0000256" key="2">
    <source>
        <dbReference type="ARBA" id="ARBA00006739"/>
    </source>
</evidence>
<comment type="pathway">
    <text evidence="1">Cell wall biogenesis; cell wall polysaccharide biosynthesis.</text>
</comment>
<sequence>MYKKNKIAVIIVTYNRVEKLKKALITYEKQTVLPEYIIVVNNASTDNTKDYLIEWKKEKSLLNKIIINTESNLGGSGGFYLGEQEALKLDVDWILVSDDDAYLSDNYIEESMKILEYEKDDISIVCGLVEQNGDFNNLQRAVVNNIWTTAFEKPIDLTTFNEHGYTEIDFVSYVGPIINKKILDKTGLIDKDFFIWFDDTDHSIRLKKYGKILCSKKALIYHDVTRAREAFNWKTYYGYRNHVYTLKKHYPLQYLWIILLLVVKTILSPIKGRSFKEIIARFRGIKDGILGNMGQHKIYKAGWKP</sequence>
<feature type="domain" description="Glycosyltransferase 2-like" evidence="5">
    <location>
        <begin position="9"/>
        <end position="142"/>
    </location>
</feature>
<accession>A0A378NUQ2</accession>
<dbReference type="InterPro" id="IPR029044">
    <property type="entry name" value="Nucleotide-diphossugar_trans"/>
</dbReference>
<dbReference type="InterPro" id="IPR001173">
    <property type="entry name" value="Glyco_trans_2-like"/>
</dbReference>
<dbReference type="SUPFAM" id="SSF53448">
    <property type="entry name" value="Nucleotide-diphospho-sugar transferases"/>
    <property type="match status" value="1"/>
</dbReference>
<evidence type="ECO:0000256" key="3">
    <source>
        <dbReference type="ARBA" id="ARBA00022676"/>
    </source>
</evidence>
<evidence type="ECO:0000256" key="1">
    <source>
        <dbReference type="ARBA" id="ARBA00004776"/>
    </source>
</evidence>
<evidence type="ECO:0000313" key="7">
    <source>
        <dbReference type="Proteomes" id="UP000255234"/>
    </source>
</evidence>
<dbReference type="AlphaFoldDB" id="A0A378NUQ2"/>
<protein>
    <submittedName>
        <fullName evidence="6">UDP-galactofuranosyl transferase GlfT2</fullName>
        <ecNumber evidence="6">2.4.1.-</ecNumber>
    </submittedName>
</protein>
<keyword evidence="4 6" id="KW-0808">Transferase</keyword>
<evidence type="ECO:0000259" key="5">
    <source>
        <dbReference type="Pfam" id="PF00535"/>
    </source>
</evidence>
<gene>
    <name evidence="6" type="primary">glfT2</name>
    <name evidence="6" type="ORF">NCTC10571_02284</name>
</gene>
<dbReference type="EC" id="2.4.1.-" evidence="6"/>
<dbReference type="RefSeq" id="WP_115152171.1">
    <property type="nucleotide sequence ID" value="NZ_UGPP01000001.1"/>
</dbReference>
<evidence type="ECO:0000256" key="4">
    <source>
        <dbReference type="ARBA" id="ARBA00022679"/>
    </source>
</evidence>
<reference evidence="6 7" key="1">
    <citation type="submission" date="2018-06" db="EMBL/GenBank/DDBJ databases">
        <authorList>
            <consortium name="Pathogen Informatics"/>
            <person name="Doyle S."/>
        </authorList>
    </citation>
    <scope>NUCLEOTIDE SEQUENCE [LARGE SCALE GENOMIC DNA]</scope>
    <source>
        <strain evidence="6 7">NCTC10571</strain>
    </source>
</reference>
<dbReference type="EMBL" id="UGPP01000001">
    <property type="protein sequence ID" value="STY72094.1"/>
    <property type="molecule type" value="Genomic_DNA"/>
</dbReference>
<name>A0A378NUQ2_9FIRM</name>